<feature type="compositionally biased region" description="Basic residues" evidence="1">
    <location>
        <begin position="154"/>
        <end position="163"/>
    </location>
</feature>
<dbReference type="InterPro" id="IPR039892">
    <property type="entry name" value="Spa2/Sph1"/>
</dbReference>
<dbReference type="GO" id="GO:0005826">
    <property type="term" value="C:actomyosin contractile ring"/>
    <property type="evidence" value="ECO:0007669"/>
    <property type="project" value="TreeGrafter"/>
</dbReference>
<comment type="caution">
    <text evidence="3">The sequence shown here is derived from an EMBL/GenBank/DDBJ whole genome shotgun (WGS) entry which is preliminary data.</text>
</comment>
<feature type="region of interest" description="Disordered" evidence="1">
    <location>
        <begin position="133"/>
        <end position="163"/>
    </location>
</feature>
<reference evidence="3" key="1">
    <citation type="submission" date="2022-09" db="EMBL/GenBank/DDBJ databases">
        <title>Fusarium specimens isolated from Avocado Roots.</title>
        <authorList>
            <person name="Stajich J."/>
            <person name="Roper C."/>
            <person name="Heimlech-Rivalta G."/>
        </authorList>
    </citation>
    <scope>NUCLEOTIDE SEQUENCE</scope>
    <source>
        <strain evidence="3">A02</strain>
    </source>
</reference>
<dbReference type="InterPro" id="IPR056439">
    <property type="entry name" value="VBS_C3G9"/>
</dbReference>
<evidence type="ECO:0000313" key="3">
    <source>
        <dbReference type="EMBL" id="KAJ4176511.1"/>
    </source>
</evidence>
<protein>
    <submittedName>
        <fullName evidence="3">Component of the polarisome</fullName>
    </submittedName>
</protein>
<dbReference type="PANTHER" id="PTHR21601:SF0">
    <property type="entry name" value="PROTEIN SPA2-RELATED"/>
    <property type="match status" value="1"/>
</dbReference>
<accession>A0A9W8QUB0</accession>
<name>A0A9W8QUB0_9HYPO</name>
<dbReference type="GO" id="GO:1902716">
    <property type="term" value="C:cell cortex of growing cell tip"/>
    <property type="evidence" value="ECO:0007669"/>
    <property type="project" value="TreeGrafter"/>
</dbReference>
<keyword evidence="4" id="KW-1185">Reference proteome</keyword>
<evidence type="ECO:0000256" key="1">
    <source>
        <dbReference type="SAM" id="MobiDB-lite"/>
    </source>
</evidence>
<feature type="domain" description="C3G9 VBS-like" evidence="2">
    <location>
        <begin position="13"/>
        <end position="128"/>
    </location>
</feature>
<dbReference type="EMBL" id="JAOQAV010000180">
    <property type="protein sequence ID" value="KAJ4176511.1"/>
    <property type="molecule type" value="Genomic_DNA"/>
</dbReference>
<organism evidence="3 4">
    <name type="scientific">Fusarium falciforme</name>
    <dbReference type="NCBI Taxonomy" id="195108"/>
    <lineage>
        <taxon>Eukaryota</taxon>
        <taxon>Fungi</taxon>
        <taxon>Dikarya</taxon>
        <taxon>Ascomycota</taxon>
        <taxon>Pezizomycotina</taxon>
        <taxon>Sordariomycetes</taxon>
        <taxon>Hypocreomycetidae</taxon>
        <taxon>Hypocreales</taxon>
        <taxon>Nectriaceae</taxon>
        <taxon>Fusarium</taxon>
        <taxon>Fusarium solani species complex</taxon>
    </lineage>
</organism>
<dbReference type="PANTHER" id="PTHR21601">
    <property type="entry name" value="SPA2 PROTEIN"/>
    <property type="match status" value="1"/>
</dbReference>
<proteinExistence type="predicted"/>
<sequence>MKLDRGKTFVDGHGLVKDIHVTEFQTAIDELLRKARANDSESVIDAAKLVVVSVRRITHDAKVPRSDGQDSARQRAKLRGEVSSATNSLITTSMNYASGAGTYPLSLLHAAASRLAGAIADFLRLVKVQTTPAEDLEDDDGTAPNTVLLPSTRGLRRVHTHRP</sequence>
<evidence type="ECO:0000259" key="2">
    <source>
        <dbReference type="Pfam" id="PF23742"/>
    </source>
</evidence>
<dbReference type="Proteomes" id="UP001152087">
    <property type="component" value="Unassembled WGS sequence"/>
</dbReference>
<dbReference type="GO" id="GO:0005078">
    <property type="term" value="F:MAP-kinase scaffold activity"/>
    <property type="evidence" value="ECO:0007669"/>
    <property type="project" value="TreeGrafter"/>
</dbReference>
<dbReference type="AlphaFoldDB" id="A0A9W8QUB0"/>
<gene>
    <name evidence="3" type="primary">SPA2_2</name>
    <name evidence="3" type="ORF">NW755_014372</name>
</gene>
<dbReference type="Pfam" id="PF23742">
    <property type="entry name" value="VBS_C3G9"/>
    <property type="match status" value="1"/>
</dbReference>
<evidence type="ECO:0000313" key="4">
    <source>
        <dbReference type="Proteomes" id="UP001152087"/>
    </source>
</evidence>